<dbReference type="AlphaFoldDB" id="A0A7C6EKU4"/>
<dbReference type="PANTHER" id="PTHR43377">
    <property type="entry name" value="BILIVERDIN REDUCTASE A"/>
    <property type="match status" value="1"/>
</dbReference>
<evidence type="ECO:0000259" key="2">
    <source>
        <dbReference type="Pfam" id="PF22725"/>
    </source>
</evidence>
<name>A0A7C6EKU4_UNCW3</name>
<dbReference type="Pfam" id="PF22725">
    <property type="entry name" value="GFO_IDH_MocA_C3"/>
    <property type="match status" value="1"/>
</dbReference>
<dbReference type="Gene3D" id="3.40.50.720">
    <property type="entry name" value="NAD(P)-binding Rossmann-like Domain"/>
    <property type="match status" value="1"/>
</dbReference>
<dbReference type="GO" id="GO:0000166">
    <property type="term" value="F:nucleotide binding"/>
    <property type="evidence" value="ECO:0007669"/>
    <property type="project" value="InterPro"/>
</dbReference>
<evidence type="ECO:0000313" key="3">
    <source>
        <dbReference type="EMBL" id="HHS63545.1"/>
    </source>
</evidence>
<dbReference type="Pfam" id="PF01408">
    <property type="entry name" value="GFO_IDH_MocA"/>
    <property type="match status" value="1"/>
</dbReference>
<organism evidence="3">
    <name type="scientific">candidate division WOR-3 bacterium</name>
    <dbReference type="NCBI Taxonomy" id="2052148"/>
    <lineage>
        <taxon>Bacteria</taxon>
        <taxon>Bacteria division WOR-3</taxon>
    </lineage>
</organism>
<reference evidence="3" key="1">
    <citation type="journal article" date="2020" name="mSystems">
        <title>Genome- and Community-Level Interaction Insights into Carbon Utilization and Element Cycling Functions of Hydrothermarchaeota in Hydrothermal Sediment.</title>
        <authorList>
            <person name="Zhou Z."/>
            <person name="Liu Y."/>
            <person name="Xu W."/>
            <person name="Pan J."/>
            <person name="Luo Z.H."/>
            <person name="Li M."/>
        </authorList>
    </citation>
    <scope>NUCLEOTIDE SEQUENCE [LARGE SCALE GENOMIC DNA]</scope>
    <source>
        <strain evidence="3">SpSt-783</strain>
    </source>
</reference>
<feature type="domain" description="Gfo/Idh/MocA-like oxidoreductase N-terminal" evidence="1">
    <location>
        <begin position="1"/>
        <end position="119"/>
    </location>
</feature>
<feature type="domain" description="GFO/IDH/MocA-like oxidoreductase" evidence="2">
    <location>
        <begin position="128"/>
        <end position="236"/>
    </location>
</feature>
<protein>
    <submittedName>
        <fullName evidence="3">Gfo/Idh/MocA family oxidoreductase</fullName>
    </submittedName>
</protein>
<dbReference type="SUPFAM" id="SSF55347">
    <property type="entry name" value="Glyceraldehyde-3-phosphate dehydrogenase-like, C-terminal domain"/>
    <property type="match status" value="1"/>
</dbReference>
<dbReference type="EMBL" id="DTHJ01000173">
    <property type="protein sequence ID" value="HHS63545.1"/>
    <property type="molecule type" value="Genomic_DNA"/>
</dbReference>
<dbReference type="Gene3D" id="3.30.360.10">
    <property type="entry name" value="Dihydrodipicolinate Reductase, domain 2"/>
    <property type="match status" value="1"/>
</dbReference>
<proteinExistence type="predicted"/>
<dbReference type="InterPro" id="IPR036291">
    <property type="entry name" value="NAD(P)-bd_dom_sf"/>
</dbReference>
<gene>
    <name evidence="3" type="ORF">ENV70_08070</name>
</gene>
<evidence type="ECO:0000259" key="1">
    <source>
        <dbReference type="Pfam" id="PF01408"/>
    </source>
</evidence>
<dbReference type="PANTHER" id="PTHR43377:SF6">
    <property type="entry name" value="GFO_IDH_MOCA-LIKE OXIDOREDUCTASE N-TERMINAL DOMAIN-CONTAINING PROTEIN"/>
    <property type="match status" value="1"/>
</dbReference>
<comment type="caution">
    <text evidence="3">The sequence shown here is derived from an EMBL/GenBank/DDBJ whole genome shotgun (WGS) entry which is preliminary data.</text>
</comment>
<accession>A0A7C6EKU4</accession>
<dbReference type="SUPFAM" id="SSF51735">
    <property type="entry name" value="NAD(P)-binding Rossmann-fold domains"/>
    <property type="match status" value="1"/>
</dbReference>
<dbReference type="InterPro" id="IPR055170">
    <property type="entry name" value="GFO_IDH_MocA-like_dom"/>
</dbReference>
<dbReference type="InterPro" id="IPR000683">
    <property type="entry name" value="Gfo/Idh/MocA-like_OxRdtase_N"/>
</dbReference>
<dbReference type="InterPro" id="IPR051450">
    <property type="entry name" value="Gfo/Idh/MocA_Oxidoreductases"/>
</dbReference>
<sequence length="335" mass="37857">MKIAVVGVGYWGPNLVRNLLNNKSVSEVYCFDIDAKRLHNIQRLFPIVKIVDNYEDILKDPKISGVCIATPASTHFPLAKMAIEYDKHILVEKPFTVTVREAETLIELAQKKRLKLVIDHIFMYNGAVRKIKEIIESGEVGKILYFDAVRVNLGLFQHDVNVLYDLATHDISIMLYLLNKSPKAVSAIGVGHYNTIEDIAYLTLFFDNNCIAHFHVNWLAPVKVRRILIGGSQKMIVYDDLEVVEKIKVYDKGVEIKTKEGIYKTLIEYRTGDMYAPKFDTTEPLSSLISEFIDAIKNGAEPLSNGKIGLEVMRILNAAQKSLKNDGCVVELKNE</sequence>